<protein>
    <recommendedName>
        <fullName evidence="3 7">Nuclease SbcCD subunit D</fullName>
    </recommendedName>
</protein>
<dbReference type="Gene3D" id="3.60.21.10">
    <property type="match status" value="1"/>
</dbReference>
<keyword evidence="7" id="KW-0233">DNA recombination</keyword>
<evidence type="ECO:0000256" key="5">
    <source>
        <dbReference type="ARBA" id="ARBA00022801"/>
    </source>
</evidence>
<dbReference type="Pfam" id="PF00149">
    <property type="entry name" value="Metallophos"/>
    <property type="match status" value="1"/>
</dbReference>
<evidence type="ECO:0000256" key="8">
    <source>
        <dbReference type="SAM" id="MobiDB-lite"/>
    </source>
</evidence>
<organism evidence="11 12">
    <name type="scientific">Actinacidiphila cocklensis</name>
    <dbReference type="NCBI Taxonomy" id="887465"/>
    <lineage>
        <taxon>Bacteria</taxon>
        <taxon>Bacillati</taxon>
        <taxon>Actinomycetota</taxon>
        <taxon>Actinomycetes</taxon>
        <taxon>Kitasatosporales</taxon>
        <taxon>Streptomycetaceae</taxon>
        <taxon>Actinacidiphila</taxon>
    </lineage>
</organism>
<comment type="similarity">
    <text evidence="1 7">Belongs to the SbcD family.</text>
</comment>
<dbReference type="InterPro" id="IPR004593">
    <property type="entry name" value="SbcD"/>
</dbReference>
<reference evidence="11" key="1">
    <citation type="submission" date="2021-05" db="EMBL/GenBank/DDBJ databases">
        <authorList>
            <person name="Arsene-Ploetze F."/>
        </authorList>
    </citation>
    <scope>NUCLEOTIDE SEQUENCE</scope>
    <source>
        <strain evidence="11">DSM 42138</strain>
    </source>
</reference>
<keyword evidence="7" id="KW-0235">DNA replication</keyword>
<dbReference type="GO" id="GO:0006310">
    <property type="term" value="P:DNA recombination"/>
    <property type="evidence" value="ECO:0007669"/>
    <property type="project" value="UniProtKB-KW"/>
</dbReference>
<gene>
    <name evidence="7" type="primary">sbcD</name>
    <name evidence="11" type="ORF">SCOCK_580031</name>
</gene>
<dbReference type="PANTHER" id="PTHR30337:SF0">
    <property type="entry name" value="NUCLEASE SBCCD SUBUNIT D"/>
    <property type="match status" value="1"/>
</dbReference>
<dbReference type="PANTHER" id="PTHR30337">
    <property type="entry name" value="COMPONENT OF ATP-DEPENDENT DSDNA EXONUCLEASE"/>
    <property type="match status" value="1"/>
</dbReference>
<dbReference type="InterPro" id="IPR029052">
    <property type="entry name" value="Metallo-depent_PP-like"/>
</dbReference>
<dbReference type="GO" id="GO:0008408">
    <property type="term" value="F:3'-5' exonuclease activity"/>
    <property type="evidence" value="ECO:0007669"/>
    <property type="project" value="InterPro"/>
</dbReference>
<keyword evidence="6 7" id="KW-0269">Exonuclease</keyword>
<evidence type="ECO:0000256" key="2">
    <source>
        <dbReference type="ARBA" id="ARBA00011322"/>
    </source>
</evidence>
<dbReference type="Pfam" id="PF12320">
    <property type="entry name" value="SbcD_C"/>
    <property type="match status" value="1"/>
</dbReference>
<feature type="domain" description="Nuclease SbcCD subunit D C-terminal" evidence="10">
    <location>
        <begin position="286"/>
        <end position="377"/>
    </location>
</feature>
<evidence type="ECO:0000256" key="3">
    <source>
        <dbReference type="ARBA" id="ARBA00013365"/>
    </source>
</evidence>
<sequence length="407" mass="44691">MLWSLRFVVMRFLHTSDWHLGRRFHGEDLIAAQSAFLDHLNDTARAENIDAILMAGDIYDRAIPGLDAVRLFNRALHQLADLEIPIVMISGNHDSAHRLGVGSGLFARAGIHLRTDPATCDVPVVLTDEHGPVAVYGVPYLEPSMVRGQLEAEATSHAAVLTAAMDRVHTDLTNRQPPGTRSVVIAHAFVTPGTGQDDESQTEESASERDISVGGVAHVGADVFDSIDYVALGHLHGPQRVTDRVHYSGSPLPYSFSEADHMKSFTLVDLTPGTAPTVTRLPCQTPHRLERVEGLLDDLLTDPAHEPLKDAWLEVTLTDAALPFEAMARLRRRFPHTLSLKHQHAFIPAQATDTPTYAERLRGRSELDIACDFITDMRGTGPTPDEHALLQQAVDSARVNELQKEIV</sequence>
<dbReference type="InterPro" id="IPR004843">
    <property type="entry name" value="Calcineurin-like_PHP"/>
</dbReference>
<keyword evidence="12" id="KW-1185">Reference proteome</keyword>
<feature type="domain" description="Calcineurin-like phosphoesterase" evidence="9">
    <location>
        <begin position="10"/>
        <end position="237"/>
    </location>
</feature>
<dbReference type="InterPro" id="IPR050535">
    <property type="entry name" value="DNA_Repair-Maintenance_Comp"/>
</dbReference>
<comment type="caution">
    <text evidence="11">The sequence shown here is derived from an EMBL/GenBank/DDBJ whole genome shotgun (WGS) entry which is preliminary data.</text>
</comment>
<dbReference type="InterPro" id="IPR026843">
    <property type="entry name" value="SbcD_C"/>
</dbReference>
<dbReference type="GO" id="GO:0006260">
    <property type="term" value="P:DNA replication"/>
    <property type="evidence" value="ECO:0007669"/>
    <property type="project" value="UniProtKB-KW"/>
</dbReference>
<comment type="function">
    <text evidence="7">SbcCD cleaves DNA hairpin structures. These structures can inhibit DNA replication and are intermediates in certain DNA recombination reactions. The complex acts as a 3'-&gt;5' double strand exonuclease that can open hairpins. It also has a 5' single-strand endonuclease activity.</text>
</comment>
<dbReference type="SUPFAM" id="SSF56300">
    <property type="entry name" value="Metallo-dependent phosphatases"/>
    <property type="match status" value="1"/>
</dbReference>
<comment type="subunit">
    <text evidence="2 7">Heterodimer of SbcC and SbcD.</text>
</comment>
<feature type="region of interest" description="Disordered" evidence="8">
    <location>
        <begin position="191"/>
        <end position="210"/>
    </location>
</feature>
<evidence type="ECO:0000256" key="1">
    <source>
        <dbReference type="ARBA" id="ARBA00010555"/>
    </source>
</evidence>
<proteinExistence type="inferred from homology"/>
<dbReference type="AlphaFoldDB" id="A0A9W4EAP5"/>
<name>A0A9W4EAP5_9ACTN</name>
<dbReference type="CDD" id="cd00840">
    <property type="entry name" value="MPP_Mre11_N"/>
    <property type="match status" value="1"/>
</dbReference>
<evidence type="ECO:0000313" key="11">
    <source>
        <dbReference type="EMBL" id="CAG6397605.1"/>
    </source>
</evidence>
<accession>A0A9W4EAP5</accession>
<evidence type="ECO:0000313" key="12">
    <source>
        <dbReference type="Proteomes" id="UP001152519"/>
    </source>
</evidence>
<evidence type="ECO:0000256" key="4">
    <source>
        <dbReference type="ARBA" id="ARBA00022722"/>
    </source>
</evidence>
<evidence type="ECO:0000256" key="7">
    <source>
        <dbReference type="RuleBase" id="RU363069"/>
    </source>
</evidence>
<evidence type="ECO:0000259" key="10">
    <source>
        <dbReference type="Pfam" id="PF12320"/>
    </source>
</evidence>
<evidence type="ECO:0000259" key="9">
    <source>
        <dbReference type="Pfam" id="PF00149"/>
    </source>
</evidence>
<dbReference type="InterPro" id="IPR041796">
    <property type="entry name" value="Mre11_N"/>
</dbReference>
<dbReference type="NCBIfam" id="TIGR00619">
    <property type="entry name" value="sbcd"/>
    <property type="match status" value="1"/>
</dbReference>
<keyword evidence="7" id="KW-0255">Endonuclease</keyword>
<dbReference type="Proteomes" id="UP001152519">
    <property type="component" value="Unassembled WGS sequence"/>
</dbReference>
<keyword evidence="4 7" id="KW-0540">Nuclease</keyword>
<evidence type="ECO:0000256" key="6">
    <source>
        <dbReference type="ARBA" id="ARBA00022839"/>
    </source>
</evidence>
<dbReference type="GO" id="GO:0004519">
    <property type="term" value="F:endonuclease activity"/>
    <property type="evidence" value="ECO:0007669"/>
    <property type="project" value="UniProtKB-KW"/>
</dbReference>
<keyword evidence="5 7" id="KW-0378">Hydrolase</keyword>
<dbReference type="EMBL" id="CAJSLV010000090">
    <property type="protein sequence ID" value="CAG6397605.1"/>
    <property type="molecule type" value="Genomic_DNA"/>
</dbReference>